<proteinExistence type="inferred from homology"/>
<dbReference type="Proteomes" id="UP000887577">
    <property type="component" value="Unplaced"/>
</dbReference>
<sequence>MSVVSEKSSHSRHSRAGFPRQNRQPPPTLYNFNADESHKALLGNIRGPYASGSAIEPRLRLQPNYLGPEEQYAENTTVVTGNTSEHSYSGITERFYIQPQPFVQVTARRCSRICWLLSSISISIIAFLSAPTMIIIPFLLNKLEYDWPEIVCDIECQGNLLNICVKSVLLIVAFYVMFWRKSISDMPRLYLPRAAFAFFVLFCLFAFWLFFIFRFIFEQNSKYSIAVAYALSLLDVLVFIHCIWIFYEIRQNRPRFIVTVTRDPDGESKTLSIGDLSIQQSAVEILQFYLTNFSSYNPYLERSRRNDMIRNKANLPQSSRFKIYDIEGFGQDSLNEASARALMEAAARQKMNCHNERLYEEIEWEKRLKKRKYRLIGCAEDAFGYVQTVSPTTANYRGETMTSSKMASTVLGGIARPLNRYLKITRQQPHHLPAAVVRYLDKCLTYRFSARTFLQRFFSERFPPQETFLSEAKWAIICERQASSDIFQGLEFVLRSHNQATDVGVQLFCTFEPLPFLNITEQSDKRVMKFAFKN</sequence>
<evidence type="ECO:0000313" key="9">
    <source>
        <dbReference type="Proteomes" id="UP000887577"/>
    </source>
</evidence>
<name>A0A914ZAI4_9BILA</name>
<protein>
    <submittedName>
        <fullName evidence="10">Vang-like protein</fullName>
    </submittedName>
</protein>
<dbReference type="Pfam" id="PF06638">
    <property type="entry name" value="Strabismus"/>
    <property type="match status" value="1"/>
</dbReference>
<evidence type="ECO:0000256" key="6">
    <source>
        <dbReference type="ARBA" id="ARBA00025718"/>
    </source>
</evidence>
<keyword evidence="4 8" id="KW-1133">Transmembrane helix</keyword>
<organism evidence="9 10">
    <name type="scientific">Panagrolaimus superbus</name>
    <dbReference type="NCBI Taxonomy" id="310955"/>
    <lineage>
        <taxon>Eukaryota</taxon>
        <taxon>Metazoa</taxon>
        <taxon>Ecdysozoa</taxon>
        <taxon>Nematoda</taxon>
        <taxon>Chromadorea</taxon>
        <taxon>Rhabditida</taxon>
        <taxon>Tylenchina</taxon>
        <taxon>Panagrolaimomorpha</taxon>
        <taxon>Panagrolaimoidea</taxon>
        <taxon>Panagrolaimidae</taxon>
        <taxon>Panagrolaimus</taxon>
    </lineage>
</organism>
<accession>A0A914ZAI4</accession>
<evidence type="ECO:0000256" key="2">
    <source>
        <dbReference type="ARBA" id="ARBA00022475"/>
    </source>
</evidence>
<feature type="transmembrane region" description="Helical" evidence="8">
    <location>
        <begin position="190"/>
        <end position="217"/>
    </location>
</feature>
<dbReference type="AlphaFoldDB" id="A0A914ZAI4"/>
<comment type="similarity">
    <text evidence="6">Belongs to the Vang family.</text>
</comment>
<evidence type="ECO:0000256" key="8">
    <source>
        <dbReference type="SAM" id="Phobius"/>
    </source>
</evidence>
<dbReference type="PANTHER" id="PTHR20886">
    <property type="entry name" value="VANG-LIKE PROTEIN"/>
    <property type="match status" value="1"/>
</dbReference>
<dbReference type="WBParaSite" id="PSU_v2.g9335.t1">
    <property type="protein sequence ID" value="PSU_v2.g9335.t1"/>
    <property type="gene ID" value="PSU_v2.g9335"/>
</dbReference>
<evidence type="ECO:0000256" key="3">
    <source>
        <dbReference type="ARBA" id="ARBA00022692"/>
    </source>
</evidence>
<evidence type="ECO:0000256" key="7">
    <source>
        <dbReference type="SAM" id="MobiDB-lite"/>
    </source>
</evidence>
<keyword evidence="3 8" id="KW-0812">Transmembrane</keyword>
<evidence type="ECO:0000256" key="4">
    <source>
        <dbReference type="ARBA" id="ARBA00022989"/>
    </source>
</evidence>
<feature type="transmembrane region" description="Helical" evidence="8">
    <location>
        <begin position="223"/>
        <end position="247"/>
    </location>
</feature>
<evidence type="ECO:0000256" key="5">
    <source>
        <dbReference type="ARBA" id="ARBA00023136"/>
    </source>
</evidence>
<keyword evidence="5 8" id="KW-0472">Membrane</keyword>
<feature type="region of interest" description="Disordered" evidence="7">
    <location>
        <begin position="1"/>
        <end position="29"/>
    </location>
</feature>
<dbReference type="InterPro" id="IPR009539">
    <property type="entry name" value="VANGL"/>
</dbReference>
<evidence type="ECO:0000256" key="1">
    <source>
        <dbReference type="ARBA" id="ARBA00004651"/>
    </source>
</evidence>
<keyword evidence="9" id="KW-1185">Reference proteome</keyword>
<keyword evidence="2" id="KW-1003">Cell membrane</keyword>
<feature type="transmembrane region" description="Helical" evidence="8">
    <location>
        <begin position="160"/>
        <end position="178"/>
    </location>
</feature>
<evidence type="ECO:0000313" key="10">
    <source>
        <dbReference type="WBParaSite" id="PSU_v2.g9335.t1"/>
    </source>
</evidence>
<dbReference type="GO" id="GO:0005886">
    <property type="term" value="C:plasma membrane"/>
    <property type="evidence" value="ECO:0007669"/>
    <property type="project" value="UniProtKB-SubCell"/>
</dbReference>
<feature type="transmembrane region" description="Helical" evidence="8">
    <location>
        <begin position="113"/>
        <end position="140"/>
    </location>
</feature>
<comment type="subcellular location">
    <subcellularLocation>
        <location evidence="1">Cell membrane</location>
        <topology evidence="1">Multi-pass membrane protein</topology>
    </subcellularLocation>
</comment>
<reference evidence="10" key="1">
    <citation type="submission" date="2022-11" db="UniProtKB">
        <authorList>
            <consortium name="WormBaseParasite"/>
        </authorList>
    </citation>
    <scope>IDENTIFICATION</scope>
</reference>